<feature type="transmembrane region" description="Helical" evidence="11">
    <location>
        <begin position="283"/>
        <end position="316"/>
    </location>
</feature>
<reference evidence="14" key="2">
    <citation type="submission" date="2021-04" db="EMBL/GenBank/DDBJ databases">
        <authorList>
            <person name="Gilroy R."/>
        </authorList>
    </citation>
    <scope>NUCLEOTIDE SEQUENCE</scope>
    <source>
        <strain evidence="14">23274</strain>
    </source>
</reference>
<keyword evidence="8 11" id="KW-0406">Ion transport</keyword>
<evidence type="ECO:0000256" key="8">
    <source>
        <dbReference type="ARBA" id="ARBA00023065"/>
    </source>
</evidence>
<dbReference type="PRINTS" id="PR00123">
    <property type="entry name" value="ATPASEA"/>
</dbReference>
<keyword evidence="11" id="KW-1003">Cell membrane</keyword>
<dbReference type="SUPFAM" id="SSF81336">
    <property type="entry name" value="F1F0 ATP synthase subunit A"/>
    <property type="match status" value="1"/>
</dbReference>
<keyword evidence="13" id="KW-0732">Signal</keyword>
<dbReference type="NCBIfam" id="TIGR01131">
    <property type="entry name" value="ATP_synt_6_or_A"/>
    <property type="match status" value="1"/>
</dbReference>
<keyword evidence="7 11" id="KW-1133">Transmembrane helix</keyword>
<dbReference type="GO" id="GO:0046933">
    <property type="term" value="F:proton-transporting ATP synthase activity, rotational mechanism"/>
    <property type="evidence" value="ECO:0007669"/>
    <property type="project" value="UniProtKB-UniRule"/>
</dbReference>
<keyword evidence="5 11" id="KW-0812">Transmembrane</keyword>
<evidence type="ECO:0000256" key="11">
    <source>
        <dbReference type="HAMAP-Rule" id="MF_01393"/>
    </source>
</evidence>
<feature type="signal peptide" evidence="13">
    <location>
        <begin position="1"/>
        <end position="21"/>
    </location>
</feature>
<keyword evidence="6 11" id="KW-0375">Hydrogen ion transport</keyword>
<dbReference type="AlphaFoldDB" id="A0A9D1UYA2"/>
<feature type="chain" id="PRO_5038932887" description="ATP synthase subunit a" evidence="13">
    <location>
        <begin position="22"/>
        <end position="357"/>
    </location>
</feature>
<evidence type="ECO:0000256" key="6">
    <source>
        <dbReference type="ARBA" id="ARBA00022781"/>
    </source>
</evidence>
<evidence type="ECO:0000313" key="15">
    <source>
        <dbReference type="Proteomes" id="UP000824202"/>
    </source>
</evidence>
<keyword evidence="9 11" id="KW-0472">Membrane</keyword>
<feature type="transmembrane region" description="Helical" evidence="11">
    <location>
        <begin position="121"/>
        <end position="142"/>
    </location>
</feature>
<evidence type="ECO:0000256" key="3">
    <source>
        <dbReference type="ARBA" id="ARBA00022448"/>
    </source>
</evidence>
<evidence type="ECO:0000313" key="14">
    <source>
        <dbReference type="EMBL" id="HIX02676.1"/>
    </source>
</evidence>
<accession>A0A9D1UYA2</accession>
<comment type="subcellular location">
    <subcellularLocation>
        <location evidence="11 12">Cell membrane</location>
        <topology evidence="11 12">Multi-pass membrane protein</topology>
    </subcellularLocation>
    <subcellularLocation>
        <location evidence="1">Membrane</location>
        <topology evidence="1">Multi-pass membrane protein</topology>
    </subcellularLocation>
</comment>
<keyword evidence="4 11" id="KW-0138">CF(0)</keyword>
<feature type="transmembrane region" description="Helical" evidence="11">
    <location>
        <begin position="209"/>
        <end position="227"/>
    </location>
</feature>
<keyword evidence="10 11" id="KW-0066">ATP synthesis</keyword>
<gene>
    <name evidence="11 14" type="primary">atpB</name>
    <name evidence="14" type="ORF">H9863_00970</name>
</gene>
<dbReference type="Gene3D" id="1.20.120.220">
    <property type="entry name" value="ATP synthase, F0 complex, subunit A"/>
    <property type="match status" value="1"/>
</dbReference>
<comment type="function">
    <text evidence="11 12">Key component of the proton channel; it plays a direct role in the translocation of protons across the membrane.</text>
</comment>
<protein>
    <recommendedName>
        <fullName evidence="11 12">ATP synthase subunit a</fullName>
    </recommendedName>
    <alternativeName>
        <fullName evidence="11">ATP synthase F0 sector subunit a</fullName>
    </alternativeName>
    <alternativeName>
        <fullName evidence="11">F-ATPase subunit 6</fullName>
    </alternativeName>
</protein>
<reference evidence="14" key="1">
    <citation type="journal article" date="2021" name="PeerJ">
        <title>Extensive microbial diversity within the chicken gut microbiome revealed by metagenomics and culture.</title>
        <authorList>
            <person name="Gilroy R."/>
            <person name="Ravi A."/>
            <person name="Getino M."/>
            <person name="Pursley I."/>
            <person name="Horton D.L."/>
            <person name="Alikhan N.F."/>
            <person name="Baker D."/>
            <person name="Gharbi K."/>
            <person name="Hall N."/>
            <person name="Watson M."/>
            <person name="Adriaenssens E.M."/>
            <person name="Foster-Nyarko E."/>
            <person name="Jarju S."/>
            <person name="Secka A."/>
            <person name="Antonio M."/>
            <person name="Oren A."/>
            <person name="Chaudhuri R.R."/>
            <person name="La Ragione R."/>
            <person name="Hildebrand F."/>
            <person name="Pallen M.J."/>
        </authorList>
    </citation>
    <scope>NUCLEOTIDE SEQUENCE</scope>
    <source>
        <strain evidence="14">23274</strain>
    </source>
</reference>
<dbReference type="PANTHER" id="PTHR11410">
    <property type="entry name" value="ATP SYNTHASE SUBUNIT A"/>
    <property type="match status" value="1"/>
</dbReference>
<evidence type="ECO:0000256" key="13">
    <source>
        <dbReference type="SAM" id="SignalP"/>
    </source>
</evidence>
<evidence type="ECO:0000256" key="5">
    <source>
        <dbReference type="ARBA" id="ARBA00022692"/>
    </source>
</evidence>
<dbReference type="EMBL" id="DXFT01000018">
    <property type="protein sequence ID" value="HIX02676.1"/>
    <property type="molecule type" value="Genomic_DNA"/>
</dbReference>
<evidence type="ECO:0000256" key="1">
    <source>
        <dbReference type="ARBA" id="ARBA00004141"/>
    </source>
</evidence>
<dbReference type="PANTHER" id="PTHR11410:SF0">
    <property type="entry name" value="ATP SYNTHASE SUBUNIT A"/>
    <property type="match status" value="1"/>
</dbReference>
<dbReference type="Pfam" id="PF00119">
    <property type="entry name" value="ATP-synt_A"/>
    <property type="match status" value="1"/>
</dbReference>
<evidence type="ECO:0000256" key="9">
    <source>
        <dbReference type="ARBA" id="ARBA00023136"/>
    </source>
</evidence>
<dbReference type="GO" id="GO:0005886">
    <property type="term" value="C:plasma membrane"/>
    <property type="evidence" value="ECO:0007669"/>
    <property type="project" value="UniProtKB-SubCell"/>
</dbReference>
<sequence>MKMLKYILSVWLLLVATAVSAHGEEGANEAEGEKFNPKEVIFEHLGDEYGWHVFKWSIPLPVIVCDEEGGWHVFSSARLQDGGEYEGFYIAEEGDYAHKVVGRRADGSEYRPWDFSITKNVFALILCALVLCWLIFPLVRWYKRKPMEAPRRVKGLMETLVDFLYKGVIVSVLGSHAKRYAPYLLTLFFFILIMNLMGLIVIFPGGANLTGNISITLVLALCTFVVVNVSGRKHYWKDVFWPEVPLWLKCPVPMMPVIEFFGVLTKPVSLMIRLFANMLGGHIIVLVLISLIFIMSALGNAAMGGTTVISVAFAVFMNTLHVLISFIQAYVFFMLSTIFIALAVPEEGGHEKAKKIK</sequence>
<dbReference type="GO" id="GO:0045259">
    <property type="term" value="C:proton-transporting ATP synthase complex"/>
    <property type="evidence" value="ECO:0007669"/>
    <property type="project" value="UniProtKB-KW"/>
</dbReference>
<comment type="caution">
    <text evidence="14">The sequence shown here is derived from an EMBL/GenBank/DDBJ whole genome shotgun (WGS) entry which is preliminary data.</text>
</comment>
<comment type="similarity">
    <text evidence="2 11 12">Belongs to the ATPase A chain family.</text>
</comment>
<dbReference type="InterPro" id="IPR000568">
    <property type="entry name" value="ATP_synth_F0_asu"/>
</dbReference>
<evidence type="ECO:0000256" key="4">
    <source>
        <dbReference type="ARBA" id="ARBA00022547"/>
    </source>
</evidence>
<dbReference type="InterPro" id="IPR035908">
    <property type="entry name" value="F0_ATP_A_sf"/>
</dbReference>
<name>A0A9D1UYA2_9BACT</name>
<dbReference type="Proteomes" id="UP000824202">
    <property type="component" value="Unassembled WGS sequence"/>
</dbReference>
<evidence type="ECO:0000256" key="7">
    <source>
        <dbReference type="ARBA" id="ARBA00022989"/>
    </source>
</evidence>
<evidence type="ECO:0000256" key="2">
    <source>
        <dbReference type="ARBA" id="ARBA00006810"/>
    </source>
</evidence>
<proteinExistence type="inferred from homology"/>
<evidence type="ECO:0000256" key="10">
    <source>
        <dbReference type="ARBA" id="ARBA00023310"/>
    </source>
</evidence>
<keyword evidence="3 11" id="KW-0813">Transport</keyword>
<organism evidence="14 15">
    <name type="scientific">Candidatus Odoribacter faecigallinarum</name>
    <dbReference type="NCBI Taxonomy" id="2838706"/>
    <lineage>
        <taxon>Bacteria</taxon>
        <taxon>Pseudomonadati</taxon>
        <taxon>Bacteroidota</taxon>
        <taxon>Bacteroidia</taxon>
        <taxon>Bacteroidales</taxon>
        <taxon>Odoribacteraceae</taxon>
        <taxon>Odoribacter</taxon>
    </lineage>
</organism>
<dbReference type="HAMAP" id="MF_01393">
    <property type="entry name" value="ATP_synth_a_bact"/>
    <property type="match status" value="1"/>
</dbReference>
<evidence type="ECO:0000256" key="12">
    <source>
        <dbReference type="RuleBase" id="RU000483"/>
    </source>
</evidence>
<feature type="transmembrane region" description="Helical" evidence="11">
    <location>
        <begin position="183"/>
        <end position="203"/>
    </location>
</feature>
<dbReference type="CDD" id="cd00310">
    <property type="entry name" value="ATP-synt_Fo_a_6"/>
    <property type="match status" value="1"/>
</dbReference>
<dbReference type="InterPro" id="IPR045083">
    <property type="entry name" value="ATP_synth_F0_asu_bact/mt"/>
</dbReference>
<feature type="transmembrane region" description="Helical" evidence="11">
    <location>
        <begin position="322"/>
        <end position="344"/>
    </location>
</feature>